<evidence type="ECO:0000313" key="2">
    <source>
        <dbReference type="EMBL" id="KIA95902.1"/>
    </source>
</evidence>
<keyword evidence="1" id="KW-0808">Transferase</keyword>
<dbReference type="SUPFAM" id="SSF48576">
    <property type="entry name" value="Terpenoid synthases"/>
    <property type="match status" value="1"/>
</dbReference>
<reference evidence="2 3" key="1">
    <citation type="submission" date="2014-10" db="EMBL/GenBank/DDBJ databases">
        <title>Pedobacter Kyungheensis.</title>
        <authorList>
            <person name="Anderson B.M."/>
            <person name="Newman J.D."/>
        </authorList>
    </citation>
    <scope>NUCLEOTIDE SEQUENCE [LARGE SCALE GENOMIC DNA]</scope>
    <source>
        <strain evidence="2 3">KACC 16221</strain>
    </source>
</reference>
<organism evidence="2 3">
    <name type="scientific">Pedobacter kyungheensis</name>
    <dbReference type="NCBI Taxonomy" id="1069985"/>
    <lineage>
        <taxon>Bacteria</taxon>
        <taxon>Pseudomonadati</taxon>
        <taxon>Bacteroidota</taxon>
        <taxon>Sphingobacteriia</taxon>
        <taxon>Sphingobacteriales</taxon>
        <taxon>Sphingobacteriaceae</taxon>
        <taxon>Pedobacter</taxon>
    </lineage>
</organism>
<dbReference type="Gene3D" id="1.10.600.10">
    <property type="entry name" value="Farnesyl Diphosphate Synthase"/>
    <property type="match status" value="1"/>
</dbReference>
<dbReference type="AlphaFoldDB" id="A0A0C1FSH5"/>
<keyword evidence="3" id="KW-1185">Reference proteome</keyword>
<dbReference type="SFLD" id="SFLDS00005">
    <property type="entry name" value="Isoprenoid_Synthase_Type_I"/>
    <property type="match status" value="1"/>
</dbReference>
<accession>A0A0C1FSH5</accession>
<dbReference type="PANTHER" id="PTHR31480">
    <property type="entry name" value="BIFUNCTIONAL LYCOPENE CYCLASE/PHYTOENE SYNTHASE"/>
    <property type="match status" value="1"/>
</dbReference>
<dbReference type="InterPro" id="IPR033904">
    <property type="entry name" value="Trans_IPPS_HH"/>
</dbReference>
<dbReference type="RefSeq" id="WP_039472409.1">
    <property type="nucleotide sequence ID" value="NZ_JSYN01000004.1"/>
</dbReference>
<protein>
    <submittedName>
        <fullName evidence="2">Phytoene synthase</fullName>
    </submittedName>
</protein>
<dbReference type="GO" id="GO:0016117">
    <property type="term" value="P:carotenoid biosynthetic process"/>
    <property type="evidence" value="ECO:0007669"/>
    <property type="project" value="UniProtKB-ARBA"/>
</dbReference>
<dbReference type="CDD" id="cd00683">
    <property type="entry name" value="Trans_IPPS_HH"/>
    <property type="match status" value="1"/>
</dbReference>
<dbReference type="EMBL" id="JSYN01000004">
    <property type="protein sequence ID" value="KIA95902.1"/>
    <property type="molecule type" value="Genomic_DNA"/>
</dbReference>
<sequence>MKEIFDQLSADCSRLTTKRYSTSFSFGIYMLGKDLRLPVHAIYGFVRLADEIVDTFHHYDKKFLLDKFKHDTFEAINLGISLNPILNSFQKVVNQYKIDHDLIVLFLKSMEMDLSETKYTAELYNEYILGSAEVVGLMCLKVFTNGSNADYERLKPYAMKLGSAFQKVNFLRDVKADHQGLKRNYFPNVNLAAFCDTQKQQIETEIEQEFAAALSGIKLLPASSRNGVYLTYIYYKKLFGKIKRLSAEKIMTERIRISNTRKVGLMFDSIIRNKLNVI</sequence>
<dbReference type="OrthoDB" id="9787280at2"/>
<dbReference type="Proteomes" id="UP000031246">
    <property type="component" value="Unassembled WGS sequence"/>
</dbReference>
<dbReference type="GO" id="GO:0051996">
    <property type="term" value="F:squalene synthase [NAD(P)H] activity"/>
    <property type="evidence" value="ECO:0007669"/>
    <property type="project" value="InterPro"/>
</dbReference>
<dbReference type="Pfam" id="PF00494">
    <property type="entry name" value="SQS_PSY"/>
    <property type="match status" value="1"/>
</dbReference>
<comment type="caution">
    <text evidence="2">The sequence shown here is derived from an EMBL/GenBank/DDBJ whole genome shotgun (WGS) entry which is preliminary data.</text>
</comment>
<gene>
    <name evidence="2" type="ORF">OC25_04960</name>
</gene>
<dbReference type="InterPro" id="IPR002060">
    <property type="entry name" value="Squ/phyt_synthse"/>
</dbReference>
<name>A0A0C1FSH5_9SPHI</name>
<dbReference type="SFLD" id="SFLDG01018">
    <property type="entry name" value="Squalene/Phytoene_Synthase_Lik"/>
    <property type="match status" value="1"/>
</dbReference>
<dbReference type="InterPro" id="IPR008949">
    <property type="entry name" value="Isoprenoid_synthase_dom_sf"/>
</dbReference>
<dbReference type="InterPro" id="IPR019845">
    <property type="entry name" value="Squalene/phytoene_synthase_CS"/>
</dbReference>
<dbReference type="PROSITE" id="PS01045">
    <property type="entry name" value="SQUALEN_PHYTOEN_SYN_2"/>
    <property type="match status" value="1"/>
</dbReference>
<evidence type="ECO:0000313" key="3">
    <source>
        <dbReference type="Proteomes" id="UP000031246"/>
    </source>
</evidence>
<evidence type="ECO:0000256" key="1">
    <source>
        <dbReference type="ARBA" id="ARBA00022679"/>
    </source>
</evidence>
<proteinExistence type="predicted"/>